<dbReference type="GO" id="GO:0030001">
    <property type="term" value="P:metal ion transport"/>
    <property type="evidence" value="ECO:0007669"/>
    <property type="project" value="InterPro"/>
</dbReference>
<feature type="chain" id="PRO_5013944244" description="Cation ABC transporter substrate-binding protein" evidence="4">
    <location>
        <begin position="31"/>
        <end position="304"/>
    </location>
</feature>
<reference evidence="5 6" key="1">
    <citation type="submission" date="2016-05" db="EMBL/GenBank/DDBJ databases">
        <authorList>
            <person name="Lavstsen T."/>
            <person name="Jespersen J.S."/>
        </authorList>
    </citation>
    <scope>NUCLEOTIDE SEQUENCE [LARGE SCALE GENOMIC DNA]</scope>
    <source>
        <strain evidence="5 6">B7-9</strain>
    </source>
</reference>
<dbReference type="SUPFAM" id="SSF53807">
    <property type="entry name" value="Helical backbone' metal receptor"/>
    <property type="match status" value="1"/>
</dbReference>
<feature type="signal peptide" evidence="4">
    <location>
        <begin position="1"/>
        <end position="30"/>
    </location>
</feature>
<dbReference type="PANTHER" id="PTHR42953:SF3">
    <property type="entry name" value="HIGH-AFFINITY ZINC UPTAKE SYSTEM PROTEIN ZNUA"/>
    <property type="match status" value="1"/>
</dbReference>
<gene>
    <name evidence="5" type="ORF">A9Q02_14085</name>
</gene>
<evidence type="ECO:0000256" key="4">
    <source>
        <dbReference type="SAM" id="SignalP"/>
    </source>
</evidence>
<keyword evidence="3 4" id="KW-0732">Signal</keyword>
<organism evidence="5 6">
    <name type="scientific">Candidatus Chloroploca asiatica</name>
    <dbReference type="NCBI Taxonomy" id="1506545"/>
    <lineage>
        <taxon>Bacteria</taxon>
        <taxon>Bacillati</taxon>
        <taxon>Chloroflexota</taxon>
        <taxon>Chloroflexia</taxon>
        <taxon>Chloroflexales</taxon>
        <taxon>Chloroflexineae</taxon>
        <taxon>Oscillochloridaceae</taxon>
        <taxon>Candidatus Chloroploca</taxon>
    </lineage>
</organism>
<dbReference type="InterPro" id="IPR050492">
    <property type="entry name" value="Bact_metal-bind_prot9"/>
</dbReference>
<evidence type="ECO:0000256" key="3">
    <source>
        <dbReference type="ARBA" id="ARBA00022729"/>
    </source>
</evidence>
<evidence type="ECO:0000313" key="6">
    <source>
        <dbReference type="Proteomes" id="UP000220922"/>
    </source>
</evidence>
<comment type="caution">
    <text evidence="5">The sequence shown here is derived from an EMBL/GenBank/DDBJ whole genome shotgun (WGS) entry which is preliminary data.</text>
</comment>
<dbReference type="AlphaFoldDB" id="A0A2H3KLX3"/>
<keyword evidence="6" id="KW-1185">Reference proteome</keyword>
<evidence type="ECO:0000256" key="1">
    <source>
        <dbReference type="ARBA" id="ARBA00011028"/>
    </source>
</evidence>
<evidence type="ECO:0000256" key="2">
    <source>
        <dbReference type="ARBA" id="ARBA00022448"/>
    </source>
</evidence>
<dbReference type="InterPro" id="IPR006127">
    <property type="entry name" value="ZnuA-like"/>
</dbReference>
<keyword evidence="2" id="KW-0813">Transport</keyword>
<dbReference type="GO" id="GO:0046872">
    <property type="term" value="F:metal ion binding"/>
    <property type="evidence" value="ECO:0007669"/>
    <property type="project" value="InterPro"/>
</dbReference>
<protein>
    <recommendedName>
        <fullName evidence="7">Cation ABC transporter substrate-binding protein</fullName>
    </recommendedName>
</protein>
<dbReference type="PANTHER" id="PTHR42953">
    <property type="entry name" value="HIGH-AFFINITY ZINC UPTAKE SYSTEM PROTEIN ZNUA-RELATED"/>
    <property type="match status" value="1"/>
</dbReference>
<dbReference type="OrthoDB" id="9810636at2"/>
<comment type="similarity">
    <text evidence="1">Belongs to the bacterial solute-binding protein 9 family.</text>
</comment>
<accession>A0A2H3KLX3</accession>
<name>A0A2H3KLX3_9CHLR</name>
<dbReference type="Proteomes" id="UP000220922">
    <property type="component" value="Unassembled WGS sequence"/>
</dbReference>
<dbReference type="EMBL" id="LYXE01000086">
    <property type="protein sequence ID" value="PDV99007.1"/>
    <property type="molecule type" value="Genomic_DNA"/>
</dbReference>
<proteinExistence type="inferred from homology"/>
<sequence length="304" mass="32888">MALHLSTQRYRWGAFVMVLLLLTACGQPQAAAPMVEAPDAPAEAVVAEPMQVMVSILPQKYFVERVGGDRVQVSVMVPPGSSPATYEPTPAQMTALSQAQAYFSIGVPFEKAWLERIQAANATMQRVDTTAGIERMPMGASSENLDPHVWLSPTLVKTQAEIIAATLSDLDPSAAPMYASRLADFSADIDALDTSIRTTLDGVSQRKFMVFHPAWGYFARDYDLEQIPVEVGGQEPSAAELAALIDRAQTEGITVIFAQPEFSTRAAETIASQIGGEVMLISPLNPDWLGNLQMVADTFARVLE</sequence>
<dbReference type="Gene3D" id="3.40.50.1980">
    <property type="entry name" value="Nitrogenase molybdenum iron protein domain"/>
    <property type="match status" value="2"/>
</dbReference>
<evidence type="ECO:0008006" key="7">
    <source>
        <dbReference type="Google" id="ProtNLM"/>
    </source>
</evidence>
<evidence type="ECO:0000313" key="5">
    <source>
        <dbReference type="EMBL" id="PDV99007.1"/>
    </source>
</evidence>
<dbReference type="Pfam" id="PF01297">
    <property type="entry name" value="ZnuA"/>
    <property type="match status" value="1"/>
</dbReference>